<dbReference type="AlphaFoldDB" id="J9F5E0"/>
<feature type="non-terminal residue" evidence="1">
    <location>
        <position position="1"/>
    </location>
</feature>
<name>J9F5E0_9ZZZZ</name>
<proteinExistence type="predicted"/>
<comment type="caution">
    <text evidence="1">The sequence shown here is derived from an EMBL/GenBank/DDBJ whole genome shotgun (WGS) entry which is preliminary data.</text>
</comment>
<reference evidence="1" key="1">
    <citation type="journal article" date="2012" name="PLoS ONE">
        <title>Gene sets for utilization of primary and secondary nutrition supplies in the distal gut of endangered iberian lynx.</title>
        <authorList>
            <person name="Alcaide M."/>
            <person name="Messina E."/>
            <person name="Richter M."/>
            <person name="Bargiela R."/>
            <person name="Peplies J."/>
            <person name="Huws S.A."/>
            <person name="Newbold C.J."/>
            <person name="Golyshin P.N."/>
            <person name="Simon M.A."/>
            <person name="Lopez G."/>
            <person name="Yakimov M.M."/>
            <person name="Ferrer M."/>
        </authorList>
    </citation>
    <scope>NUCLEOTIDE SEQUENCE</scope>
</reference>
<sequence length="25" mass="2647">IGVVFGLLPAVKAANLNPIEALRRD</sequence>
<gene>
    <name evidence="1" type="ORF">EVA_22161</name>
</gene>
<accession>J9F5E0</accession>
<evidence type="ECO:0000313" key="1">
    <source>
        <dbReference type="EMBL" id="EJW89733.1"/>
    </source>
</evidence>
<organism evidence="1">
    <name type="scientific">gut metagenome</name>
    <dbReference type="NCBI Taxonomy" id="749906"/>
    <lineage>
        <taxon>unclassified sequences</taxon>
        <taxon>metagenomes</taxon>
        <taxon>organismal metagenomes</taxon>
    </lineage>
</organism>
<dbReference type="EMBL" id="AMCI01009296">
    <property type="protein sequence ID" value="EJW89733.1"/>
    <property type="molecule type" value="Genomic_DNA"/>
</dbReference>
<protein>
    <submittedName>
        <fullName evidence="1">Uncharacterized protein</fullName>
    </submittedName>
</protein>